<feature type="signal peptide" evidence="1">
    <location>
        <begin position="1"/>
        <end position="27"/>
    </location>
</feature>
<accession>A0AAV3XIL0</accession>
<dbReference type="AlphaFoldDB" id="A0AAV3XIL0"/>
<feature type="chain" id="PRO_5043416453" evidence="1">
    <location>
        <begin position="28"/>
        <end position="193"/>
    </location>
</feature>
<keyword evidence="1" id="KW-0732">Signal</keyword>
<evidence type="ECO:0000313" key="2">
    <source>
        <dbReference type="EMBL" id="GET41326.1"/>
    </source>
</evidence>
<sequence length="193" mass="21701">MRRNIKFLALIIGALLTLILSTLPLSAQTTLTEQSKLAIDGIGPVRVGMTIAEAERSARTRFVSNGRLDNCYHIRPQRGPQGLEFMVKSPHQEGPINREVDRIVRVEVVSGGITTVRGAKIGDTEERIKSLYPGQIRVTTHEYTGHKGGHYLTFIPKDERDRNYRLVFETLNNRVTIFRSGRLPEVEYVEGCA</sequence>
<comment type="caution">
    <text evidence="2">The sequence shown here is derived from an EMBL/GenBank/DDBJ whole genome shotgun (WGS) entry which is preliminary data.</text>
</comment>
<gene>
    <name evidence="2" type="ORF">MiSe_61380</name>
</gene>
<protein>
    <submittedName>
        <fullName evidence="2">Uncharacterized protein</fullName>
    </submittedName>
</protein>
<dbReference type="Proteomes" id="UP001050975">
    <property type="component" value="Unassembled WGS sequence"/>
</dbReference>
<name>A0AAV3XIL0_9CYAN</name>
<dbReference type="RefSeq" id="WP_226587550.1">
    <property type="nucleotide sequence ID" value="NZ_BLAY01000118.1"/>
</dbReference>
<reference evidence="2" key="1">
    <citation type="submission" date="2019-10" db="EMBL/GenBank/DDBJ databases">
        <title>Draft genome sequece of Microseira wollei NIES-4236.</title>
        <authorList>
            <person name="Yamaguchi H."/>
            <person name="Suzuki S."/>
            <person name="Kawachi M."/>
        </authorList>
    </citation>
    <scope>NUCLEOTIDE SEQUENCE</scope>
    <source>
        <strain evidence="2">NIES-4236</strain>
    </source>
</reference>
<keyword evidence="3" id="KW-1185">Reference proteome</keyword>
<evidence type="ECO:0000313" key="3">
    <source>
        <dbReference type="Proteomes" id="UP001050975"/>
    </source>
</evidence>
<dbReference type="EMBL" id="BLAY01000118">
    <property type="protein sequence ID" value="GET41326.1"/>
    <property type="molecule type" value="Genomic_DNA"/>
</dbReference>
<proteinExistence type="predicted"/>
<organism evidence="2 3">
    <name type="scientific">Microseira wollei NIES-4236</name>
    <dbReference type="NCBI Taxonomy" id="2530354"/>
    <lineage>
        <taxon>Bacteria</taxon>
        <taxon>Bacillati</taxon>
        <taxon>Cyanobacteriota</taxon>
        <taxon>Cyanophyceae</taxon>
        <taxon>Oscillatoriophycideae</taxon>
        <taxon>Aerosakkonematales</taxon>
        <taxon>Aerosakkonemataceae</taxon>
        <taxon>Microseira</taxon>
    </lineage>
</organism>
<evidence type="ECO:0000256" key="1">
    <source>
        <dbReference type="SAM" id="SignalP"/>
    </source>
</evidence>